<name>J1QE77_9ALTE</name>
<evidence type="ECO:0000313" key="2">
    <source>
        <dbReference type="Proteomes" id="UP000012043"/>
    </source>
</evidence>
<protein>
    <submittedName>
        <fullName evidence="1">Uncharacterized protein</fullName>
    </submittedName>
</protein>
<organism evidence="1 2">
    <name type="scientific">Alishewanella aestuarii B11</name>
    <dbReference type="NCBI Taxonomy" id="1197174"/>
    <lineage>
        <taxon>Bacteria</taxon>
        <taxon>Pseudomonadati</taxon>
        <taxon>Pseudomonadota</taxon>
        <taxon>Gammaproteobacteria</taxon>
        <taxon>Alteromonadales</taxon>
        <taxon>Alteromonadaceae</taxon>
        <taxon>Alishewanella</taxon>
    </lineage>
</organism>
<gene>
    <name evidence="1" type="ORF">AEST_33280</name>
</gene>
<comment type="caution">
    <text evidence="1">The sequence shown here is derived from an EMBL/GenBank/DDBJ whole genome shotgun (WGS) entry which is preliminary data.</text>
</comment>
<accession>J1QE77</accession>
<evidence type="ECO:0000313" key="1">
    <source>
        <dbReference type="EMBL" id="EJI83796.1"/>
    </source>
</evidence>
<dbReference type="AlphaFoldDB" id="J1QE77"/>
<reference evidence="1 2" key="1">
    <citation type="journal article" date="2012" name="J. Bacteriol.">
        <title>Genome Sequence of Pectin-Degrading Alishewanella aestuarii Strain B11T, Isolated from Tidal Flat Sediment.</title>
        <authorList>
            <person name="Jung J."/>
            <person name="Choi S."/>
            <person name="Chun J."/>
            <person name="Park W."/>
        </authorList>
    </citation>
    <scope>NUCLEOTIDE SEQUENCE [LARGE SCALE GENOMIC DNA]</scope>
    <source>
        <strain evidence="1 2">B11</strain>
    </source>
</reference>
<proteinExistence type="predicted"/>
<dbReference type="EMBL" id="ALAB01000043">
    <property type="protein sequence ID" value="EJI83796.1"/>
    <property type="molecule type" value="Genomic_DNA"/>
</dbReference>
<keyword evidence="2" id="KW-1185">Reference proteome</keyword>
<dbReference type="Proteomes" id="UP000012043">
    <property type="component" value="Unassembled WGS sequence"/>
</dbReference>
<sequence>MSSAPSVTPQRLPGNNTFIQQAKQRKLLCYQFRADSVSIA</sequence>